<protein>
    <submittedName>
        <fullName evidence="1">Outer membrane protein beta-barrel domain-containing protein</fullName>
    </submittedName>
</protein>
<dbReference type="OrthoDB" id="978645at2"/>
<name>A0A1M5XP43_9BACT</name>
<dbReference type="RefSeq" id="WP_073143385.1">
    <property type="nucleotide sequence ID" value="NZ_FQWQ01000006.1"/>
</dbReference>
<dbReference type="EMBL" id="FQWQ01000006">
    <property type="protein sequence ID" value="SHI01561.1"/>
    <property type="molecule type" value="Genomic_DNA"/>
</dbReference>
<sequence>MHFQKTLFVLSFCLCAIATCAQKARIYNGGKSMYTRERYGAANKVKGSKAKTICPIFITSKYPYQGIGIKLGDPFAVTYKYYFNKRVAVAVDVGKASSGLYNRYFREKFDQYAVRDTFSNKEATIEYYTHKVLADLIGEVKFLYHFDASKVSQGLQFYVGAGWEWKNTKLQYDYTYKADVFSPDKFGRFTETRFTMGPQAVVGIEYAYFKIPISAFMELEYFADVLADPGWRRAEGGVGLRYVF</sequence>
<evidence type="ECO:0000313" key="2">
    <source>
        <dbReference type="Proteomes" id="UP000184212"/>
    </source>
</evidence>
<proteinExistence type="predicted"/>
<organism evidence="1 2">
    <name type="scientific">Chryseolinea serpens</name>
    <dbReference type="NCBI Taxonomy" id="947013"/>
    <lineage>
        <taxon>Bacteria</taxon>
        <taxon>Pseudomonadati</taxon>
        <taxon>Bacteroidota</taxon>
        <taxon>Cytophagia</taxon>
        <taxon>Cytophagales</taxon>
        <taxon>Fulvivirgaceae</taxon>
        <taxon>Chryseolinea</taxon>
    </lineage>
</organism>
<evidence type="ECO:0000313" key="1">
    <source>
        <dbReference type="EMBL" id="SHI01561.1"/>
    </source>
</evidence>
<dbReference type="AlphaFoldDB" id="A0A1M5XP43"/>
<dbReference type="Proteomes" id="UP000184212">
    <property type="component" value="Unassembled WGS sequence"/>
</dbReference>
<accession>A0A1M5XP43</accession>
<dbReference type="STRING" id="947013.SAMN04488109_6794"/>
<reference evidence="1 2" key="1">
    <citation type="submission" date="2016-11" db="EMBL/GenBank/DDBJ databases">
        <authorList>
            <person name="Jaros S."/>
            <person name="Januszkiewicz K."/>
            <person name="Wedrychowicz H."/>
        </authorList>
    </citation>
    <scope>NUCLEOTIDE SEQUENCE [LARGE SCALE GENOMIC DNA]</scope>
    <source>
        <strain evidence="1 2">DSM 24574</strain>
    </source>
</reference>
<gene>
    <name evidence="1" type="ORF">SAMN04488109_6794</name>
</gene>
<keyword evidence="2" id="KW-1185">Reference proteome</keyword>